<feature type="non-terminal residue" evidence="1">
    <location>
        <position position="1"/>
    </location>
</feature>
<protein>
    <submittedName>
        <fullName evidence="1">Uncharacterized protein</fullName>
    </submittedName>
</protein>
<accession>A0A0F9DH69</accession>
<gene>
    <name evidence="1" type="ORF">LCGC14_2278060</name>
</gene>
<comment type="caution">
    <text evidence="1">The sequence shown here is derived from an EMBL/GenBank/DDBJ whole genome shotgun (WGS) entry which is preliminary data.</text>
</comment>
<organism evidence="1">
    <name type="scientific">marine sediment metagenome</name>
    <dbReference type="NCBI Taxonomy" id="412755"/>
    <lineage>
        <taxon>unclassified sequences</taxon>
        <taxon>metagenomes</taxon>
        <taxon>ecological metagenomes</taxon>
    </lineage>
</organism>
<evidence type="ECO:0000313" key="1">
    <source>
        <dbReference type="EMBL" id="KKL53171.1"/>
    </source>
</evidence>
<proteinExistence type="predicted"/>
<reference evidence="1" key="1">
    <citation type="journal article" date="2015" name="Nature">
        <title>Complex archaea that bridge the gap between prokaryotes and eukaryotes.</title>
        <authorList>
            <person name="Spang A."/>
            <person name="Saw J.H."/>
            <person name="Jorgensen S.L."/>
            <person name="Zaremba-Niedzwiedzka K."/>
            <person name="Martijn J."/>
            <person name="Lind A.E."/>
            <person name="van Eijk R."/>
            <person name="Schleper C."/>
            <person name="Guy L."/>
            <person name="Ettema T.J."/>
        </authorList>
    </citation>
    <scope>NUCLEOTIDE SEQUENCE</scope>
</reference>
<name>A0A0F9DH69_9ZZZZ</name>
<sequence length="33" mass="3720">TIQAEMDDGSKSTILCILKGLKRFKIITQIKLL</sequence>
<dbReference type="EMBL" id="LAZR01031634">
    <property type="protein sequence ID" value="KKL53171.1"/>
    <property type="molecule type" value="Genomic_DNA"/>
</dbReference>
<dbReference type="AlphaFoldDB" id="A0A0F9DH69"/>